<proteinExistence type="predicted"/>
<gene>
    <name evidence="11" type="ORF">CL176_08735</name>
</gene>
<dbReference type="GO" id="GO:0005886">
    <property type="term" value="C:plasma membrane"/>
    <property type="evidence" value="ECO:0007669"/>
    <property type="project" value="UniProtKB-SubCell"/>
</dbReference>
<keyword evidence="2" id="KW-0813">Transport</keyword>
<dbReference type="OrthoDB" id="9815089at2"/>
<feature type="transmembrane region" description="Helical" evidence="10">
    <location>
        <begin position="210"/>
        <end position="239"/>
    </location>
</feature>
<evidence type="ECO:0000256" key="9">
    <source>
        <dbReference type="SAM" id="MobiDB-lite"/>
    </source>
</evidence>
<dbReference type="KEGG" id="abae:CL176_08735"/>
<keyword evidence="12" id="KW-1185">Reference proteome</keyword>
<feature type="transmembrane region" description="Helical" evidence="10">
    <location>
        <begin position="34"/>
        <end position="57"/>
    </location>
</feature>
<organism evidence="11 12">
    <name type="scientific">Suicoccus acidiformans</name>
    <dbReference type="NCBI Taxonomy" id="2036206"/>
    <lineage>
        <taxon>Bacteria</taxon>
        <taxon>Bacillati</taxon>
        <taxon>Bacillota</taxon>
        <taxon>Bacilli</taxon>
        <taxon>Lactobacillales</taxon>
        <taxon>Aerococcaceae</taxon>
        <taxon>Suicoccus</taxon>
    </lineage>
</organism>
<sequence>MQSVLLMAIVSGLWYWFSAGLAGYTLFSMLKSPTFIGFCLGLLWGDPITGIMAGGSIEVVYLGLVAPGGNIPSDKALAALIAVPLVLMSDMSVELAVSVAVPVGAIGVLINNLRRYFNAIFVHRADELAVEGDVKGIWRNATWYPLALGFVMRFPIVFVANYFGADLINQLLTIIPEWVLHGMSVMGGLLPALGFATTIFMIGKREYIPLFFIGYFLVEYSGLTTIGAAIFGLMIALIISYMGGFPRLRGEIAAESSREEVSPKTARRTNQDAIDEMMGRK</sequence>
<keyword evidence="7 10" id="KW-1133">Transmembrane helix</keyword>
<dbReference type="EMBL" id="CP023434">
    <property type="protein sequence ID" value="AXY26078.1"/>
    <property type="molecule type" value="Genomic_DNA"/>
</dbReference>
<evidence type="ECO:0000256" key="4">
    <source>
        <dbReference type="ARBA" id="ARBA00022597"/>
    </source>
</evidence>
<keyword evidence="5" id="KW-0598">Phosphotransferase system</keyword>
<keyword evidence="6 10" id="KW-0812">Transmembrane</keyword>
<protein>
    <submittedName>
        <fullName evidence="11">PTS sorbose transporter subunit IIC</fullName>
    </submittedName>
</protein>
<dbReference type="InterPro" id="IPR050303">
    <property type="entry name" value="GatZ_KbaZ_carbometab"/>
</dbReference>
<dbReference type="PROSITE" id="PS51106">
    <property type="entry name" value="PTS_EIIC_TYPE_4"/>
    <property type="match status" value="1"/>
</dbReference>
<feature type="transmembrane region" description="Helical" evidence="10">
    <location>
        <begin position="183"/>
        <end position="203"/>
    </location>
</feature>
<feature type="transmembrane region" description="Helical" evidence="10">
    <location>
        <begin position="143"/>
        <end position="163"/>
    </location>
</feature>
<evidence type="ECO:0000313" key="11">
    <source>
        <dbReference type="EMBL" id="AXY26078.1"/>
    </source>
</evidence>
<dbReference type="PANTHER" id="PTHR32502:SF8">
    <property type="entry name" value="N-ACETYLGALACTOSAMINE PERMEASE IIC COMPONENT 1"/>
    <property type="match status" value="1"/>
</dbReference>
<accession>A0A347WLX1</accession>
<reference evidence="11 12" key="1">
    <citation type="submission" date="2017-09" db="EMBL/GenBank/DDBJ databases">
        <title>Complete genome sequence of Oxytococcus suis strain ZY16052.</title>
        <authorList>
            <person name="Li F."/>
        </authorList>
    </citation>
    <scope>NUCLEOTIDE SEQUENCE [LARGE SCALE GENOMIC DNA]</scope>
    <source>
        <strain evidence="11 12">ZY16052</strain>
    </source>
</reference>
<keyword evidence="4" id="KW-0762">Sugar transport</keyword>
<feature type="region of interest" description="Disordered" evidence="9">
    <location>
        <begin position="259"/>
        <end position="281"/>
    </location>
</feature>
<comment type="subcellular location">
    <subcellularLocation>
        <location evidence="1">Cell membrane</location>
        <topology evidence="1">Multi-pass membrane protein</topology>
    </subcellularLocation>
</comment>
<keyword evidence="8 10" id="KW-0472">Membrane</keyword>
<evidence type="ECO:0000256" key="7">
    <source>
        <dbReference type="ARBA" id="ARBA00022989"/>
    </source>
</evidence>
<dbReference type="RefSeq" id="WP_118990975.1">
    <property type="nucleotide sequence ID" value="NZ_CP023434.1"/>
</dbReference>
<dbReference type="GO" id="GO:0009401">
    <property type="term" value="P:phosphoenolpyruvate-dependent sugar phosphotransferase system"/>
    <property type="evidence" value="ECO:0007669"/>
    <property type="project" value="UniProtKB-KW"/>
</dbReference>
<evidence type="ECO:0000256" key="10">
    <source>
        <dbReference type="SAM" id="Phobius"/>
    </source>
</evidence>
<evidence type="ECO:0000256" key="5">
    <source>
        <dbReference type="ARBA" id="ARBA00022683"/>
    </source>
</evidence>
<dbReference type="InterPro" id="IPR004700">
    <property type="entry name" value="PTS_IIC_man"/>
</dbReference>
<dbReference type="Proteomes" id="UP000263232">
    <property type="component" value="Chromosome"/>
</dbReference>
<evidence type="ECO:0000256" key="2">
    <source>
        <dbReference type="ARBA" id="ARBA00022448"/>
    </source>
</evidence>
<dbReference type="Pfam" id="PF03609">
    <property type="entry name" value="EII-Sor"/>
    <property type="match status" value="1"/>
</dbReference>
<dbReference type="PANTHER" id="PTHR32502">
    <property type="entry name" value="N-ACETYLGALACTOSAMINE PERMEASE II COMPONENT-RELATED"/>
    <property type="match status" value="1"/>
</dbReference>
<feature type="transmembrane region" description="Helical" evidence="10">
    <location>
        <begin position="6"/>
        <end position="27"/>
    </location>
</feature>
<evidence type="ECO:0000256" key="8">
    <source>
        <dbReference type="ARBA" id="ARBA00023136"/>
    </source>
</evidence>
<name>A0A347WLX1_9LACT</name>
<dbReference type="AlphaFoldDB" id="A0A347WLX1"/>
<feature type="transmembrane region" description="Helical" evidence="10">
    <location>
        <begin position="77"/>
        <end position="110"/>
    </location>
</feature>
<evidence type="ECO:0000256" key="6">
    <source>
        <dbReference type="ARBA" id="ARBA00022692"/>
    </source>
</evidence>
<keyword evidence="3" id="KW-1003">Cell membrane</keyword>
<evidence type="ECO:0000313" key="12">
    <source>
        <dbReference type="Proteomes" id="UP000263232"/>
    </source>
</evidence>
<evidence type="ECO:0000256" key="1">
    <source>
        <dbReference type="ARBA" id="ARBA00004651"/>
    </source>
</evidence>
<evidence type="ECO:0000256" key="3">
    <source>
        <dbReference type="ARBA" id="ARBA00022475"/>
    </source>
</evidence>